<accession>A0A8S9PBE1</accession>
<evidence type="ECO:0000313" key="2">
    <source>
        <dbReference type="Proteomes" id="UP000712600"/>
    </source>
</evidence>
<dbReference type="Proteomes" id="UP000712600">
    <property type="component" value="Unassembled WGS sequence"/>
</dbReference>
<comment type="caution">
    <text evidence="1">The sequence shown here is derived from an EMBL/GenBank/DDBJ whole genome shotgun (WGS) entry which is preliminary data.</text>
</comment>
<dbReference type="EMBL" id="QGKX02001521">
    <property type="protein sequence ID" value="KAF3514358.1"/>
    <property type="molecule type" value="Genomic_DNA"/>
</dbReference>
<protein>
    <submittedName>
        <fullName evidence="1">Uncharacterized protein</fullName>
    </submittedName>
</protein>
<evidence type="ECO:0000313" key="1">
    <source>
        <dbReference type="EMBL" id="KAF3514358.1"/>
    </source>
</evidence>
<reference evidence="1" key="1">
    <citation type="submission" date="2019-12" db="EMBL/GenBank/DDBJ databases">
        <title>Genome sequencing and annotation of Brassica cretica.</title>
        <authorList>
            <person name="Studholme D.J."/>
            <person name="Sarris P."/>
        </authorList>
    </citation>
    <scope>NUCLEOTIDE SEQUENCE</scope>
    <source>
        <strain evidence="1">PFS-109/04</strain>
        <tissue evidence="1">Leaf</tissue>
    </source>
</reference>
<gene>
    <name evidence="1" type="ORF">F2Q69_00006382</name>
</gene>
<proteinExistence type="predicted"/>
<sequence>MSSISIDSTSSESIDSTISASIDRNSCCQSLPVEIPGILSCPQDIADSTLESTYESSSYPTSDVDRFTLEDFLELEVWLRQKLDDDRHPPECIDQHPCLDELPGYTRPCEAAGIHKRVKRIHDPVKFVVPCFVFEDESPIPPDRSVQPGSYIGVLDEHQHASISQSGLGYKGYFDKCPAEALSNDGNDQTTSIDIIISPSIDTHRISEQTEYEVCRNLFDGGTTTRSDKSGGKKKKNWNKRKMIKGDSQLSLIPHFSDGVWKYKSIKSIDRHLTVLVDTHIQVSTILDLLIADSTKDTKVDQPVNYPHLLRLFEVTKADLQH</sequence>
<organism evidence="1 2">
    <name type="scientific">Brassica cretica</name>
    <name type="common">Mustard</name>
    <dbReference type="NCBI Taxonomy" id="69181"/>
    <lineage>
        <taxon>Eukaryota</taxon>
        <taxon>Viridiplantae</taxon>
        <taxon>Streptophyta</taxon>
        <taxon>Embryophyta</taxon>
        <taxon>Tracheophyta</taxon>
        <taxon>Spermatophyta</taxon>
        <taxon>Magnoliopsida</taxon>
        <taxon>eudicotyledons</taxon>
        <taxon>Gunneridae</taxon>
        <taxon>Pentapetalae</taxon>
        <taxon>rosids</taxon>
        <taxon>malvids</taxon>
        <taxon>Brassicales</taxon>
        <taxon>Brassicaceae</taxon>
        <taxon>Brassiceae</taxon>
        <taxon>Brassica</taxon>
    </lineage>
</organism>
<dbReference type="AlphaFoldDB" id="A0A8S9PBE1"/>
<name>A0A8S9PBE1_BRACR</name>